<dbReference type="PANTHER" id="PTHR31066:SF57">
    <property type="entry name" value="PROTEIN PAL OF QUIRKY"/>
    <property type="match status" value="1"/>
</dbReference>
<dbReference type="Pfam" id="PF00564">
    <property type="entry name" value="PB1"/>
    <property type="match status" value="1"/>
</dbReference>
<feature type="domain" description="PB1" evidence="1">
    <location>
        <begin position="18"/>
        <end position="128"/>
    </location>
</feature>
<evidence type="ECO:0000313" key="3">
    <source>
        <dbReference type="Proteomes" id="UP000827721"/>
    </source>
</evidence>
<dbReference type="CDD" id="cd06410">
    <property type="entry name" value="PB1_UP2"/>
    <property type="match status" value="1"/>
</dbReference>
<organism evidence="2 3">
    <name type="scientific">Xanthoceras sorbifolium</name>
    <dbReference type="NCBI Taxonomy" id="99658"/>
    <lineage>
        <taxon>Eukaryota</taxon>
        <taxon>Viridiplantae</taxon>
        <taxon>Streptophyta</taxon>
        <taxon>Embryophyta</taxon>
        <taxon>Tracheophyta</taxon>
        <taxon>Spermatophyta</taxon>
        <taxon>Magnoliopsida</taxon>
        <taxon>eudicotyledons</taxon>
        <taxon>Gunneridae</taxon>
        <taxon>Pentapetalae</taxon>
        <taxon>rosids</taxon>
        <taxon>malvids</taxon>
        <taxon>Sapindales</taxon>
        <taxon>Sapindaceae</taxon>
        <taxon>Xanthoceroideae</taxon>
        <taxon>Xanthoceras</taxon>
    </lineage>
</organism>
<keyword evidence="3" id="KW-1185">Reference proteome</keyword>
<reference evidence="2 3" key="1">
    <citation type="submission" date="2021-02" db="EMBL/GenBank/DDBJ databases">
        <title>Plant Genome Project.</title>
        <authorList>
            <person name="Zhang R.-G."/>
        </authorList>
    </citation>
    <scope>NUCLEOTIDE SEQUENCE [LARGE SCALE GENOMIC DNA]</scope>
    <source>
        <tissue evidence="2">Leaves</tissue>
    </source>
</reference>
<name>A0ABQ8HE86_9ROSI</name>
<accession>A0ABQ8HE86</accession>
<dbReference type="SMART" id="SM00666">
    <property type="entry name" value="PB1"/>
    <property type="match status" value="1"/>
</dbReference>
<dbReference type="SUPFAM" id="SSF54277">
    <property type="entry name" value="CAD &amp; PB1 domains"/>
    <property type="match status" value="1"/>
</dbReference>
<dbReference type="PANTHER" id="PTHR31066">
    <property type="entry name" value="OS05G0427100 PROTEIN-RELATED"/>
    <property type="match status" value="1"/>
</dbReference>
<comment type="caution">
    <text evidence="2">The sequence shown here is derived from an EMBL/GenBank/DDBJ whole genome shotgun (WGS) entry which is preliminary data.</text>
</comment>
<dbReference type="Proteomes" id="UP000827721">
    <property type="component" value="Unassembled WGS sequence"/>
</dbReference>
<dbReference type="EMBL" id="JAFEMO010000011">
    <property type="protein sequence ID" value="KAH7556910.1"/>
    <property type="molecule type" value="Genomic_DNA"/>
</dbReference>
<dbReference type="InterPro" id="IPR000270">
    <property type="entry name" value="PB1_dom"/>
</dbReference>
<proteinExistence type="predicted"/>
<evidence type="ECO:0000313" key="2">
    <source>
        <dbReference type="EMBL" id="KAH7556910.1"/>
    </source>
</evidence>
<protein>
    <recommendedName>
        <fullName evidence="1">PB1 domain-containing protein</fullName>
    </recommendedName>
</protein>
<sequence>MDMMDPRPQPQPQAAVSKLRIMCSYGGHIVPVPHKHKSFFYAGGDTRIISVPASVAATFSAFSAHIAAALRVGYPFALKYQLPLNDLDSLISLSSDEDLLIFLEELHRLSSSPPPAAPARIRLFLVPFKQQGGDHELAVCGGGESTQPGLTHPKTESWFVDALKGAKMMQQKGEMGGFGGEGGQSEGLCGQESLMLETTSSFGSSSSSVSLSNLPPIKACGGGGDETLVHYQDNKTMLPSTESTASDTGSVTCSFPCGQTVTDQGPVFPVAAMENNVNLNPTDLSDTKIPDLVPGLPVPKTVQYAGYPLSTQLDQLQQQQWQCIQMGNPMSTLPVTSYYPTYNKLPSHQPLQYLSNQPYPVYVVPVGQAQAYNASPQYCSKETMQVIGRPPLHPNTSAISPQVAYKEVIAVPPIPGFVSQVYRTTPVANSPVHVPYNNENKQQNGVAPQMHNQTLPIGVTSRETANYSNEHDNDAARAHIYKSQPPPPALPSQYQAMTNATTILMSD</sequence>
<gene>
    <name evidence="2" type="ORF">JRO89_XS11G0010300</name>
</gene>
<dbReference type="InterPro" id="IPR053198">
    <property type="entry name" value="Gynoecium_Dev_Regulator"/>
</dbReference>
<evidence type="ECO:0000259" key="1">
    <source>
        <dbReference type="SMART" id="SM00666"/>
    </source>
</evidence>